<feature type="compositionally biased region" description="Polar residues" evidence="2">
    <location>
        <begin position="340"/>
        <end position="351"/>
    </location>
</feature>
<evidence type="ECO:0000256" key="2">
    <source>
        <dbReference type="SAM" id="MobiDB-lite"/>
    </source>
</evidence>
<dbReference type="PANTHER" id="PTHR22951">
    <property type="entry name" value="CLATHRIN ASSEMBLY PROTEIN"/>
    <property type="match status" value="1"/>
</dbReference>
<dbReference type="GO" id="GO:0008021">
    <property type="term" value="C:synaptic vesicle"/>
    <property type="evidence" value="ECO:0007669"/>
    <property type="project" value="TreeGrafter"/>
</dbReference>
<dbReference type="SUPFAM" id="SSF89009">
    <property type="entry name" value="GAT-like domain"/>
    <property type="match status" value="1"/>
</dbReference>
<sequence length="733" mass="79273">MAGKVVKQLAGSGTGQSLSDIMTAMKHTLSGSLIAKIICKATTEEMISPKRKHLAYLVQCTFEPRLSIPDFANYLIGRTQHSNLVVVFKAFITIHHLMQYGHERFSQFIASNNCHFYLPSLSDRNTFQAHGIAAFVRPYAKYLDEKASSYREVAFDLCRMKLGKEDGGIRTMPQAKLLKTLPVIENQLDALLAFDATSNELVNSVLRVAHLHLYRDLIRLYAVYNEAMINLIGRYFTMTKRDCRTALVIYKAFLKRMEAMNAFVKIAEATDSSSFAPPHENDSITFQPVPPSVLEALEQHLSYLENHKPPESSSTRTTGTSDGTFTNSKLGATAGDFGGSQDNDGTGSTWSPGHAGSSDFVLTEKERMHIIEEERARLESFVSNARKQAQSNAETEMRTSVDLLTKLSTDAEFVDLLTSHDSDSDLAFPDTANASWPIAPTQSGHDAWSLPAESAATQQKQTTSGELALLDLTGPDISDPFGSVSKPNVFIPPATVITPFSAPPPASMVSSNPFLLSPASGPFTSTVPSSLHPAVNAWSTIQSQYTPFGLPTNSTRPPIDFEAAFRSRTPTCVPGETTGTTQNDAPSVPSSNGPTSSALDARLAQLAGNLTVTGDSPAASYRAPDGSVTAVKWTGTSQILRPSSNLVQTSSMRNSASLNQLTGPAVSPASGPTNPWYSPAPNMNQVYPKVPVPTTAYASMYQHWPQPHPNAAQSNPFSAVSSNTTVHSTNPFL</sequence>
<comment type="similarity">
    <text evidence="1">Belongs to the PICALM/SNAP91 family.</text>
</comment>
<dbReference type="GO" id="GO:0005545">
    <property type="term" value="F:1-phosphatidylinositol binding"/>
    <property type="evidence" value="ECO:0007669"/>
    <property type="project" value="InterPro"/>
</dbReference>
<dbReference type="GO" id="GO:0005905">
    <property type="term" value="C:clathrin-coated pit"/>
    <property type="evidence" value="ECO:0007669"/>
    <property type="project" value="TreeGrafter"/>
</dbReference>
<feature type="compositionally biased region" description="Polar residues" evidence="2">
    <location>
        <begin position="711"/>
        <end position="733"/>
    </location>
</feature>
<dbReference type="InterPro" id="IPR011417">
    <property type="entry name" value="ANTH_dom"/>
</dbReference>
<feature type="compositionally biased region" description="Low complexity" evidence="2">
    <location>
        <begin position="312"/>
        <end position="328"/>
    </location>
</feature>
<feature type="compositionally biased region" description="Polar residues" evidence="2">
    <location>
        <begin position="577"/>
        <end position="597"/>
    </location>
</feature>
<dbReference type="InterPro" id="IPR045192">
    <property type="entry name" value="AP180-like"/>
</dbReference>
<evidence type="ECO:0000313" key="4">
    <source>
        <dbReference type="EMBL" id="TGZ61750.1"/>
    </source>
</evidence>
<protein>
    <recommendedName>
        <fullName evidence="3">ENTH domain-containing protein</fullName>
    </recommendedName>
</protein>
<dbReference type="Pfam" id="PF07651">
    <property type="entry name" value="ANTH"/>
    <property type="match status" value="1"/>
</dbReference>
<dbReference type="EMBL" id="SJOL01007812">
    <property type="protein sequence ID" value="TGZ61750.1"/>
    <property type="molecule type" value="Genomic_DNA"/>
</dbReference>
<dbReference type="GO" id="GO:0005546">
    <property type="term" value="F:phosphatidylinositol-4,5-bisphosphate binding"/>
    <property type="evidence" value="ECO:0007669"/>
    <property type="project" value="TreeGrafter"/>
</dbReference>
<dbReference type="InterPro" id="IPR008942">
    <property type="entry name" value="ENTH_VHS"/>
</dbReference>
<keyword evidence="5" id="KW-1185">Reference proteome</keyword>
<proteinExistence type="inferred from homology"/>
<dbReference type="GO" id="GO:0000149">
    <property type="term" value="F:SNARE binding"/>
    <property type="evidence" value="ECO:0007669"/>
    <property type="project" value="TreeGrafter"/>
</dbReference>
<dbReference type="SMART" id="SM00273">
    <property type="entry name" value="ENTH"/>
    <property type="match status" value="1"/>
</dbReference>
<dbReference type="Gene3D" id="1.20.58.150">
    <property type="entry name" value="ANTH domain"/>
    <property type="match status" value="1"/>
</dbReference>
<feature type="region of interest" description="Disordered" evidence="2">
    <location>
        <begin position="571"/>
        <end position="597"/>
    </location>
</feature>
<dbReference type="PANTHER" id="PTHR22951:SF5">
    <property type="entry name" value="PHOSPHATIDYLINOSITOL-BINDING CLATHRIN ASSEMBLY PROTEIN LAP"/>
    <property type="match status" value="1"/>
</dbReference>
<dbReference type="AlphaFoldDB" id="A0A4S2LEK0"/>
<feature type="region of interest" description="Disordered" evidence="2">
    <location>
        <begin position="305"/>
        <end position="359"/>
    </location>
</feature>
<name>A0A4S2LEK0_OPIFE</name>
<dbReference type="OrthoDB" id="44015at2759"/>
<dbReference type="STRING" id="147828.A0A4S2LEK0"/>
<gene>
    <name evidence="4" type="ORF">CRM22_007818</name>
</gene>
<evidence type="ECO:0000256" key="1">
    <source>
        <dbReference type="ARBA" id="ARBA00008011"/>
    </source>
</evidence>
<dbReference type="GO" id="GO:0048268">
    <property type="term" value="P:clathrin coat assembly"/>
    <property type="evidence" value="ECO:0007669"/>
    <property type="project" value="InterPro"/>
</dbReference>
<dbReference type="Gene3D" id="1.25.40.90">
    <property type="match status" value="1"/>
</dbReference>
<feature type="domain" description="ENTH" evidence="3">
    <location>
        <begin position="26"/>
        <end position="157"/>
    </location>
</feature>
<evidence type="ECO:0000259" key="3">
    <source>
        <dbReference type="PROSITE" id="PS50942"/>
    </source>
</evidence>
<dbReference type="PROSITE" id="PS50942">
    <property type="entry name" value="ENTH"/>
    <property type="match status" value="1"/>
</dbReference>
<dbReference type="InterPro" id="IPR014712">
    <property type="entry name" value="ANTH_dom_sf"/>
</dbReference>
<dbReference type="GO" id="GO:0098894">
    <property type="term" value="C:extrinsic component of presynaptic endocytic zone membrane"/>
    <property type="evidence" value="ECO:0007669"/>
    <property type="project" value="TreeGrafter"/>
</dbReference>
<comment type="caution">
    <text evidence="4">The sequence shown here is derived from an EMBL/GenBank/DDBJ whole genome shotgun (WGS) entry which is preliminary data.</text>
</comment>
<accession>A0A4S2LEK0</accession>
<feature type="region of interest" description="Disordered" evidence="2">
    <location>
        <begin position="707"/>
        <end position="733"/>
    </location>
</feature>
<dbReference type="GO" id="GO:0072583">
    <property type="term" value="P:clathrin-dependent endocytosis"/>
    <property type="evidence" value="ECO:0007669"/>
    <property type="project" value="InterPro"/>
</dbReference>
<organism evidence="4 5">
    <name type="scientific">Opisthorchis felineus</name>
    <dbReference type="NCBI Taxonomy" id="147828"/>
    <lineage>
        <taxon>Eukaryota</taxon>
        <taxon>Metazoa</taxon>
        <taxon>Spiralia</taxon>
        <taxon>Lophotrochozoa</taxon>
        <taxon>Platyhelminthes</taxon>
        <taxon>Trematoda</taxon>
        <taxon>Digenea</taxon>
        <taxon>Opisthorchiida</taxon>
        <taxon>Opisthorchiata</taxon>
        <taxon>Opisthorchiidae</taxon>
        <taxon>Opisthorchis</taxon>
    </lineage>
</organism>
<reference evidence="4 5" key="1">
    <citation type="journal article" date="2019" name="BMC Genomics">
        <title>New insights from Opisthorchis felineus genome: update on genomics of the epidemiologically important liver flukes.</title>
        <authorList>
            <person name="Ershov N.I."/>
            <person name="Mordvinov V.A."/>
            <person name="Prokhortchouk E.B."/>
            <person name="Pakharukova M.Y."/>
            <person name="Gunbin K.V."/>
            <person name="Ustyantsev K."/>
            <person name="Genaev M.A."/>
            <person name="Blinov A.G."/>
            <person name="Mazur A."/>
            <person name="Boulygina E."/>
            <person name="Tsygankova S."/>
            <person name="Khrameeva E."/>
            <person name="Chekanov N."/>
            <person name="Fan G."/>
            <person name="Xiao A."/>
            <person name="Zhang H."/>
            <person name="Xu X."/>
            <person name="Yang H."/>
            <person name="Solovyev V."/>
            <person name="Lee S.M."/>
            <person name="Liu X."/>
            <person name="Afonnikov D.A."/>
            <person name="Skryabin K.G."/>
        </authorList>
    </citation>
    <scope>NUCLEOTIDE SEQUENCE [LARGE SCALE GENOMIC DNA]</scope>
    <source>
        <strain evidence="4">AK-0245</strain>
        <tissue evidence="4">Whole organism</tissue>
    </source>
</reference>
<dbReference type="GO" id="GO:0032050">
    <property type="term" value="F:clathrin heavy chain binding"/>
    <property type="evidence" value="ECO:0007669"/>
    <property type="project" value="TreeGrafter"/>
</dbReference>
<dbReference type="Proteomes" id="UP000308267">
    <property type="component" value="Unassembled WGS sequence"/>
</dbReference>
<evidence type="ECO:0000313" key="5">
    <source>
        <dbReference type="Proteomes" id="UP000308267"/>
    </source>
</evidence>
<dbReference type="InterPro" id="IPR013809">
    <property type="entry name" value="ENTH"/>
</dbReference>
<dbReference type="SUPFAM" id="SSF48464">
    <property type="entry name" value="ENTH/VHS domain"/>
    <property type="match status" value="1"/>
</dbReference>
<dbReference type="GO" id="GO:0016185">
    <property type="term" value="P:synaptic vesicle budding from presynaptic endocytic zone membrane"/>
    <property type="evidence" value="ECO:0007669"/>
    <property type="project" value="TreeGrafter"/>
</dbReference>
<dbReference type="GO" id="GO:0030136">
    <property type="term" value="C:clathrin-coated vesicle"/>
    <property type="evidence" value="ECO:0007669"/>
    <property type="project" value="InterPro"/>
</dbReference>